<protein>
    <submittedName>
        <fullName evidence="4">Transmembrane protein</fullName>
    </submittedName>
</protein>
<accession>A0A183SI21</accession>
<keyword evidence="3" id="KW-1185">Reference proteome</keyword>
<feature type="transmembrane region" description="Helical" evidence="1">
    <location>
        <begin position="21"/>
        <end position="46"/>
    </location>
</feature>
<organism evidence="4">
    <name type="scientific">Schistocephalus solidus</name>
    <name type="common">Tapeworm</name>
    <dbReference type="NCBI Taxonomy" id="70667"/>
    <lineage>
        <taxon>Eukaryota</taxon>
        <taxon>Metazoa</taxon>
        <taxon>Spiralia</taxon>
        <taxon>Lophotrochozoa</taxon>
        <taxon>Platyhelminthes</taxon>
        <taxon>Cestoda</taxon>
        <taxon>Eucestoda</taxon>
        <taxon>Diphyllobothriidea</taxon>
        <taxon>Diphyllobothriidae</taxon>
        <taxon>Schistocephalus</taxon>
    </lineage>
</organism>
<feature type="transmembrane region" description="Helical" evidence="1">
    <location>
        <begin position="238"/>
        <end position="260"/>
    </location>
</feature>
<name>A0A183SI21_SCHSO</name>
<dbReference type="WBParaSite" id="SSLN_0000399501-mRNA-1">
    <property type="protein sequence ID" value="SSLN_0000399501-mRNA-1"/>
    <property type="gene ID" value="SSLN_0000399501"/>
</dbReference>
<reference evidence="2 3" key="2">
    <citation type="submission" date="2018-11" db="EMBL/GenBank/DDBJ databases">
        <authorList>
            <consortium name="Pathogen Informatics"/>
        </authorList>
    </citation>
    <scope>NUCLEOTIDE SEQUENCE [LARGE SCALE GENOMIC DNA]</scope>
    <source>
        <strain evidence="2 3">NST_G2</strain>
    </source>
</reference>
<proteinExistence type="predicted"/>
<keyword evidence="1" id="KW-0472">Membrane</keyword>
<feature type="transmembrane region" description="Helical" evidence="1">
    <location>
        <begin position="147"/>
        <end position="168"/>
    </location>
</feature>
<feature type="transmembrane region" description="Helical" evidence="1">
    <location>
        <begin position="112"/>
        <end position="135"/>
    </location>
</feature>
<reference evidence="4" key="1">
    <citation type="submission" date="2016-06" db="UniProtKB">
        <authorList>
            <consortium name="WormBaseParasite"/>
        </authorList>
    </citation>
    <scope>IDENTIFICATION</scope>
</reference>
<gene>
    <name evidence="2" type="ORF">SSLN_LOCUS3869</name>
</gene>
<evidence type="ECO:0000313" key="4">
    <source>
        <dbReference type="WBParaSite" id="SSLN_0000399501-mRNA-1"/>
    </source>
</evidence>
<evidence type="ECO:0000313" key="3">
    <source>
        <dbReference type="Proteomes" id="UP000275846"/>
    </source>
</evidence>
<dbReference type="OrthoDB" id="6256092at2759"/>
<dbReference type="EMBL" id="UYSU01032675">
    <property type="protein sequence ID" value="VDL90254.1"/>
    <property type="molecule type" value="Genomic_DNA"/>
</dbReference>
<dbReference type="AlphaFoldDB" id="A0A183SI21"/>
<keyword evidence="1" id="KW-1133">Transmembrane helix</keyword>
<evidence type="ECO:0000256" key="1">
    <source>
        <dbReference type="SAM" id="Phobius"/>
    </source>
</evidence>
<dbReference type="Proteomes" id="UP000275846">
    <property type="component" value="Unassembled WGS sequence"/>
</dbReference>
<keyword evidence="1" id="KW-0812">Transmembrane</keyword>
<evidence type="ECO:0000313" key="2">
    <source>
        <dbReference type="EMBL" id="VDL90254.1"/>
    </source>
</evidence>
<sequence length="285" mass="31548">MAVKNATGSGDRLRRRKRPKACAKICYHFGAALFFVGLIVTIVGFASTDLFQIFVYDNRHPAIFHHIVIHVGLFAIEGDLQDNDNEVTPLEYPPILDDRYRRFSFSSEPPWIAAKVMAIIGACSGILALIVHFLLLRHRDLKPWKVVLLELLLLLAAVIGLLIGISLAESEIEEVHNSGDEALTRMLQKNKLLALSVELDKATPGPDSATPESPRAAKGGRISSAEFDLMLSRPLTSFYVLIAADFLLLLGFLAVLVFFVRVCEEEEENRKQLQKAKVASAQSAI</sequence>